<comment type="caution">
    <text evidence="9">The sequence shown here is derived from an EMBL/GenBank/DDBJ whole genome shotgun (WGS) entry which is preliminary data.</text>
</comment>
<keyword evidence="3" id="KW-1003">Cell membrane</keyword>
<dbReference type="RefSeq" id="WP_268779033.1">
    <property type="nucleotide sequence ID" value="NZ_JAPRAT010000004.1"/>
</dbReference>
<dbReference type="SUPFAM" id="SSF161098">
    <property type="entry name" value="MetI-like"/>
    <property type="match status" value="1"/>
</dbReference>
<dbReference type="Gene3D" id="1.10.3720.10">
    <property type="entry name" value="MetI-like"/>
    <property type="match status" value="1"/>
</dbReference>
<name>A0A9J6R9B5_9BACI</name>
<dbReference type="Pfam" id="PF00528">
    <property type="entry name" value="BPD_transp_1"/>
    <property type="match status" value="1"/>
</dbReference>
<evidence type="ECO:0000256" key="6">
    <source>
        <dbReference type="ARBA" id="ARBA00023136"/>
    </source>
</evidence>
<feature type="transmembrane region" description="Helical" evidence="7">
    <location>
        <begin position="241"/>
        <end position="263"/>
    </location>
</feature>
<evidence type="ECO:0000313" key="10">
    <source>
        <dbReference type="Proteomes" id="UP001084197"/>
    </source>
</evidence>
<dbReference type="InterPro" id="IPR035906">
    <property type="entry name" value="MetI-like_sf"/>
</dbReference>
<evidence type="ECO:0000256" key="7">
    <source>
        <dbReference type="RuleBase" id="RU363032"/>
    </source>
</evidence>
<proteinExistence type="inferred from homology"/>
<keyword evidence="10" id="KW-1185">Reference proteome</keyword>
<dbReference type="AlphaFoldDB" id="A0A9J6R9B5"/>
<evidence type="ECO:0000313" key="9">
    <source>
        <dbReference type="EMBL" id="MCZ0702266.1"/>
    </source>
</evidence>
<dbReference type="Proteomes" id="UP001084197">
    <property type="component" value="Unassembled WGS sequence"/>
</dbReference>
<protein>
    <submittedName>
        <fullName evidence="9">Sugar ABC transporter permease</fullName>
    </submittedName>
</protein>
<dbReference type="EMBL" id="JAPRAT010000004">
    <property type="protein sequence ID" value="MCZ0702266.1"/>
    <property type="molecule type" value="Genomic_DNA"/>
</dbReference>
<feature type="transmembrane region" description="Helical" evidence="7">
    <location>
        <begin position="84"/>
        <end position="105"/>
    </location>
</feature>
<dbReference type="InterPro" id="IPR051393">
    <property type="entry name" value="ABC_transporter_permease"/>
</dbReference>
<dbReference type="InterPro" id="IPR000515">
    <property type="entry name" value="MetI-like"/>
</dbReference>
<dbReference type="GO" id="GO:0055085">
    <property type="term" value="P:transmembrane transport"/>
    <property type="evidence" value="ECO:0007669"/>
    <property type="project" value="InterPro"/>
</dbReference>
<dbReference type="GO" id="GO:0005886">
    <property type="term" value="C:plasma membrane"/>
    <property type="evidence" value="ECO:0007669"/>
    <property type="project" value="UniProtKB-SubCell"/>
</dbReference>
<reference evidence="9" key="1">
    <citation type="submission" date="2022-11" db="EMBL/GenBank/DDBJ databases">
        <title>WGS of Natronobacillus azotifigens 24KS-1, an anaerobic diazotrophic haloalkaliphile from soda-rich habitats.</title>
        <authorList>
            <person name="Sorokin D.Y."/>
            <person name="Merkel A.Y."/>
        </authorList>
    </citation>
    <scope>NUCLEOTIDE SEQUENCE</scope>
    <source>
        <strain evidence="9">24KS-1</strain>
    </source>
</reference>
<evidence type="ECO:0000256" key="5">
    <source>
        <dbReference type="ARBA" id="ARBA00022989"/>
    </source>
</evidence>
<dbReference type="CDD" id="cd06261">
    <property type="entry name" value="TM_PBP2"/>
    <property type="match status" value="1"/>
</dbReference>
<feature type="transmembrane region" description="Helical" evidence="7">
    <location>
        <begin position="165"/>
        <end position="190"/>
    </location>
</feature>
<dbReference type="PROSITE" id="PS50928">
    <property type="entry name" value="ABC_TM1"/>
    <property type="match status" value="1"/>
</dbReference>
<keyword evidence="6 7" id="KW-0472">Membrane</keyword>
<accession>A0A9J6R9B5</accession>
<comment type="similarity">
    <text evidence="7">Belongs to the binding-protein-dependent transport system permease family.</text>
</comment>
<evidence type="ECO:0000259" key="8">
    <source>
        <dbReference type="PROSITE" id="PS50928"/>
    </source>
</evidence>
<gene>
    <name evidence="9" type="ORF">OWO01_03450</name>
</gene>
<evidence type="ECO:0000256" key="1">
    <source>
        <dbReference type="ARBA" id="ARBA00004651"/>
    </source>
</evidence>
<keyword evidence="4 7" id="KW-0812">Transmembrane</keyword>
<evidence type="ECO:0000256" key="2">
    <source>
        <dbReference type="ARBA" id="ARBA00022448"/>
    </source>
</evidence>
<feature type="transmembrane region" description="Helical" evidence="7">
    <location>
        <begin position="21"/>
        <end position="42"/>
    </location>
</feature>
<sequence length="305" mass="35079">MLHSSKAARKPNKKNLNEWMWGWFFIAPTMIGLLILNIIPIFQTLYLSLFQSGDFGRGDIFVGFDNYIRMFNDPQVWHAVRNTLVYTLLVIPISIAISLVIAVLLNEKIRGRTIYRTIFFLPMVAAPAAVTMVWRWMYNNQFGFFNYLLRSVGLESVDWINSPNVALISIAIIGIWSIIGYNVVLMLAGLQEIPKDYYEASMIDGASSIYQLFKITIPLLSPTLFFITVTTIIQSMQVFDFIYMMVDVTSPAYNSTVSLVYLFYNNSFRYSNRGYGSAIVMLLLVIIMIITVFQMKAQKKWVNYK</sequence>
<keyword evidence="5 7" id="KW-1133">Transmembrane helix</keyword>
<keyword evidence="2 7" id="KW-0813">Transport</keyword>
<dbReference type="PANTHER" id="PTHR30193">
    <property type="entry name" value="ABC TRANSPORTER PERMEASE PROTEIN"/>
    <property type="match status" value="1"/>
</dbReference>
<feature type="transmembrane region" description="Helical" evidence="7">
    <location>
        <begin position="275"/>
        <end position="295"/>
    </location>
</feature>
<evidence type="ECO:0000256" key="4">
    <source>
        <dbReference type="ARBA" id="ARBA00022692"/>
    </source>
</evidence>
<dbReference type="PANTHER" id="PTHR30193:SF37">
    <property type="entry name" value="INNER MEMBRANE ABC TRANSPORTER PERMEASE PROTEIN YCJO"/>
    <property type="match status" value="1"/>
</dbReference>
<comment type="subcellular location">
    <subcellularLocation>
        <location evidence="1 7">Cell membrane</location>
        <topology evidence="1 7">Multi-pass membrane protein</topology>
    </subcellularLocation>
</comment>
<organism evidence="9 10">
    <name type="scientific">Natronobacillus azotifigens</name>
    <dbReference type="NCBI Taxonomy" id="472978"/>
    <lineage>
        <taxon>Bacteria</taxon>
        <taxon>Bacillati</taxon>
        <taxon>Bacillota</taxon>
        <taxon>Bacilli</taxon>
        <taxon>Bacillales</taxon>
        <taxon>Bacillaceae</taxon>
        <taxon>Natronobacillus</taxon>
    </lineage>
</organism>
<feature type="transmembrane region" description="Helical" evidence="7">
    <location>
        <begin position="211"/>
        <end position="235"/>
    </location>
</feature>
<feature type="domain" description="ABC transmembrane type-1" evidence="8">
    <location>
        <begin position="80"/>
        <end position="294"/>
    </location>
</feature>
<feature type="transmembrane region" description="Helical" evidence="7">
    <location>
        <begin position="117"/>
        <end position="137"/>
    </location>
</feature>
<evidence type="ECO:0000256" key="3">
    <source>
        <dbReference type="ARBA" id="ARBA00022475"/>
    </source>
</evidence>